<sequence>MLFLTIVISRDSGVQRSPTVSFIGLGTQDDGFIFARDLDFIYMEAGFLRVRHSLRTA</sequence>
<accession>A0A256GT58</accession>
<dbReference type="EMBL" id="NNRN01000044">
    <property type="protein sequence ID" value="OYR30385.1"/>
    <property type="molecule type" value="Genomic_DNA"/>
</dbReference>
<organism evidence="1 2">
    <name type="scientific">Brucella lupini</name>
    <dbReference type="NCBI Taxonomy" id="255457"/>
    <lineage>
        <taxon>Bacteria</taxon>
        <taxon>Pseudomonadati</taxon>
        <taxon>Pseudomonadota</taxon>
        <taxon>Alphaproteobacteria</taxon>
        <taxon>Hyphomicrobiales</taxon>
        <taxon>Brucellaceae</taxon>
        <taxon>Brucella/Ochrobactrum group</taxon>
        <taxon>Brucella</taxon>
    </lineage>
</organism>
<evidence type="ECO:0000313" key="2">
    <source>
        <dbReference type="Proteomes" id="UP000216363"/>
    </source>
</evidence>
<comment type="caution">
    <text evidence="1">The sequence shown here is derived from an EMBL/GenBank/DDBJ whole genome shotgun (WGS) entry which is preliminary data.</text>
</comment>
<dbReference type="Proteomes" id="UP000216363">
    <property type="component" value="Unassembled WGS sequence"/>
</dbReference>
<dbReference type="AlphaFoldDB" id="A0A256GT58"/>
<protein>
    <submittedName>
        <fullName evidence="1">Uncharacterized protein</fullName>
    </submittedName>
</protein>
<name>A0A256GT58_9HYPH</name>
<reference evidence="1 2" key="1">
    <citation type="submission" date="2017-07" db="EMBL/GenBank/DDBJ databases">
        <title>Draft genome of Ochrobactrum lupini type strain LUP21.</title>
        <authorList>
            <person name="Krzyzanowska D.M."/>
            <person name="Jafra S."/>
        </authorList>
    </citation>
    <scope>NUCLEOTIDE SEQUENCE [LARGE SCALE GENOMIC DNA]</scope>
    <source>
        <strain evidence="1 2">LUP21</strain>
    </source>
</reference>
<dbReference type="RefSeq" id="WP_167387112.1">
    <property type="nucleotide sequence ID" value="NZ_JBHEEP010000005.1"/>
</dbReference>
<gene>
    <name evidence="1" type="ORF">CES86_1709</name>
</gene>
<evidence type="ECO:0000313" key="1">
    <source>
        <dbReference type="EMBL" id="OYR30385.1"/>
    </source>
</evidence>
<proteinExistence type="predicted"/>